<dbReference type="AlphaFoldDB" id="A0A0F9NT02"/>
<dbReference type="EMBL" id="LAZR01006460">
    <property type="protein sequence ID" value="KKM91965.1"/>
    <property type="molecule type" value="Genomic_DNA"/>
</dbReference>
<comment type="caution">
    <text evidence="1">The sequence shown here is derived from an EMBL/GenBank/DDBJ whole genome shotgun (WGS) entry which is preliminary data.</text>
</comment>
<reference evidence="1" key="1">
    <citation type="journal article" date="2015" name="Nature">
        <title>Complex archaea that bridge the gap between prokaryotes and eukaryotes.</title>
        <authorList>
            <person name="Spang A."/>
            <person name="Saw J.H."/>
            <person name="Jorgensen S.L."/>
            <person name="Zaremba-Niedzwiedzka K."/>
            <person name="Martijn J."/>
            <person name="Lind A.E."/>
            <person name="van Eijk R."/>
            <person name="Schleper C."/>
            <person name="Guy L."/>
            <person name="Ettema T.J."/>
        </authorList>
    </citation>
    <scope>NUCLEOTIDE SEQUENCE</scope>
</reference>
<accession>A0A0F9NT02</accession>
<proteinExistence type="predicted"/>
<organism evidence="1">
    <name type="scientific">marine sediment metagenome</name>
    <dbReference type="NCBI Taxonomy" id="412755"/>
    <lineage>
        <taxon>unclassified sequences</taxon>
        <taxon>metagenomes</taxon>
        <taxon>ecological metagenomes</taxon>
    </lineage>
</organism>
<sequence length="99" mass="10829">MQNLKFTTTQSKKIRQALIDAGAEQPCTRCDSTDLGIKDEVGLLETARKPDSYSIPAGQSGILCVVIVCTRCGFLFQHSLAYLGLDAEAFGFPTERTDR</sequence>
<protein>
    <submittedName>
        <fullName evidence="1">Uncharacterized protein</fullName>
    </submittedName>
</protein>
<name>A0A0F9NT02_9ZZZZ</name>
<evidence type="ECO:0000313" key="1">
    <source>
        <dbReference type="EMBL" id="KKM91965.1"/>
    </source>
</evidence>
<gene>
    <name evidence="1" type="ORF">LCGC14_1223190</name>
</gene>